<evidence type="ECO:0000256" key="1">
    <source>
        <dbReference type="SAM" id="MobiDB-lite"/>
    </source>
</evidence>
<reference evidence="2 3" key="1">
    <citation type="submission" date="2018-08" db="EMBL/GenBank/DDBJ databases">
        <title>Mountain-cultivated ginseng endophyte, Burkholderia stabilis and its activity against ginseng root rot disease.</title>
        <authorList>
            <person name="Tapan Kumar M."/>
            <person name="Bae H."/>
            <person name="Shanmugam G."/>
            <person name="Jeon J."/>
        </authorList>
    </citation>
    <scope>NUCLEOTIDE SEQUENCE [LARGE SCALE GENOMIC DNA]</scope>
    <source>
        <strain evidence="2 3">EB159</strain>
    </source>
</reference>
<dbReference type="EMBL" id="QWEX01000003">
    <property type="protein sequence ID" value="RXV65740.1"/>
    <property type="molecule type" value="Genomic_DNA"/>
</dbReference>
<dbReference type="AlphaFoldDB" id="A0A4Q2AAI1"/>
<organism evidence="2 3">
    <name type="scientific">Burkholderia stabilis</name>
    <dbReference type="NCBI Taxonomy" id="95485"/>
    <lineage>
        <taxon>Bacteria</taxon>
        <taxon>Pseudomonadati</taxon>
        <taxon>Pseudomonadota</taxon>
        <taxon>Betaproteobacteria</taxon>
        <taxon>Burkholderiales</taxon>
        <taxon>Burkholderiaceae</taxon>
        <taxon>Burkholderia</taxon>
        <taxon>Burkholderia cepacia complex</taxon>
    </lineage>
</organism>
<evidence type="ECO:0000313" key="2">
    <source>
        <dbReference type="EMBL" id="RXV65740.1"/>
    </source>
</evidence>
<dbReference type="Proteomes" id="UP000289650">
    <property type="component" value="Unassembled WGS sequence"/>
</dbReference>
<name>A0A4Q2AAI1_9BURK</name>
<protein>
    <submittedName>
        <fullName evidence="2">Uncharacterized protein</fullName>
    </submittedName>
</protein>
<sequence length="64" mass="6717">MARGSREAPAPSNGHESEPASPLDRNMESQFELAKIQSFTSLVQAQTEAMKTSSAGIEKAAAPA</sequence>
<evidence type="ECO:0000313" key="3">
    <source>
        <dbReference type="Proteomes" id="UP000289650"/>
    </source>
</evidence>
<gene>
    <name evidence="2" type="ORF">D1006_37610</name>
</gene>
<feature type="region of interest" description="Disordered" evidence="1">
    <location>
        <begin position="1"/>
        <end position="29"/>
    </location>
</feature>
<proteinExistence type="predicted"/>
<accession>A0A4Q2AAI1</accession>
<comment type="caution">
    <text evidence="2">The sequence shown here is derived from an EMBL/GenBank/DDBJ whole genome shotgun (WGS) entry which is preliminary data.</text>
</comment>